<dbReference type="InterPro" id="IPR037401">
    <property type="entry name" value="SnoaL-like"/>
</dbReference>
<keyword evidence="3" id="KW-1185">Reference proteome</keyword>
<dbReference type="Pfam" id="PF13474">
    <property type="entry name" value="SnoaL_3"/>
    <property type="match status" value="1"/>
</dbReference>
<dbReference type="AlphaFoldDB" id="A0A7J5B8A2"/>
<comment type="caution">
    <text evidence="2">The sequence shown here is derived from an EMBL/GenBank/DDBJ whole genome shotgun (WGS) entry which is preliminary data.</text>
</comment>
<dbReference type="RefSeq" id="WP_151422762.1">
    <property type="nucleotide sequence ID" value="NZ_WBJX01000001.1"/>
</dbReference>
<dbReference type="EMBL" id="WBJX01000001">
    <property type="protein sequence ID" value="KAB1639570.1"/>
    <property type="molecule type" value="Genomic_DNA"/>
</dbReference>
<evidence type="ECO:0000313" key="2">
    <source>
        <dbReference type="EMBL" id="KAB1639570.1"/>
    </source>
</evidence>
<dbReference type="Gene3D" id="3.10.450.50">
    <property type="match status" value="1"/>
</dbReference>
<accession>A0A7J5B8A2</accession>
<gene>
    <name evidence="2" type="ORF">F8O03_04365</name>
</gene>
<feature type="domain" description="SnoaL-like" evidence="1">
    <location>
        <begin position="11"/>
        <end position="130"/>
    </location>
</feature>
<name>A0A7J5B8A2_9MICO</name>
<protein>
    <submittedName>
        <fullName evidence="2">Nuclear transport factor 2 family protein</fullName>
    </submittedName>
</protein>
<reference evidence="2 3" key="1">
    <citation type="submission" date="2019-09" db="EMBL/GenBank/DDBJ databases">
        <title>Phylogeny of genus Pseudoclavibacter and closely related genus.</title>
        <authorList>
            <person name="Li Y."/>
        </authorList>
    </citation>
    <scope>NUCLEOTIDE SEQUENCE [LARGE SCALE GENOMIC DNA]</scope>
    <source>
        <strain evidence="2 3">THG-MD12</strain>
    </source>
</reference>
<evidence type="ECO:0000313" key="3">
    <source>
        <dbReference type="Proteomes" id="UP000490386"/>
    </source>
</evidence>
<organism evidence="2 3">
    <name type="scientific">Pseudoclavibacter terrae</name>
    <dbReference type="NCBI Taxonomy" id="1530195"/>
    <lineage>
        <taxon>Bacteria</taxon>
        <taxon>Bacillati</taxon>
        <taxon>Actinomycetota</taxon>
        <taxon>Actinomycetes</taxon>
        <taxon>Micrococcales</taxon>
        <taxon>Microbacteriaceae</taxon>
        <taxon>Pseudoclavibacter</taxon>
    </lineage>
</organism>
<evidence type="ECO:0000259" key="1">
    <source>
        <dbReference type="Pfam" id="PF13474"/>
    </source>
</evidence>
<proteinExistence type="predicted"/>
<dbReference type="SUPFAM" id="SSF54427">
    <property type="entry name" value="NTF2-like"/>
    <property type="match status" value="1"/>
</dbReference>
<dbReference type="InterPro" id="IPR032710">
    <property type="entry name" value="NTF2-like_dom_sf"/>
</dbReference>
<sequence>MSEALAVAKRFTDTYSAAVTGRDKTAIMSLYAPDVRVFDLWSTWSHEGADTWGDSIGEWFDSIESGTHSATFTDLRAYGDHDVIVAESFVRYSWHSPEGELEWMDNRLTWALVQHKGEWVIAHEHTSAPVNAETGLVVTKREVDAHHPNS</sequence>
<dbReference type="Proteomes" id="UP000490386">
    <property type="component" value="Unassembled WGS sequence"/>
</dbReference>
<dbReference type="OrthoDB" id="9812295at2"/>